<dbReference type="SUPFAM" id="SSF55136">
    <property type="entry name" value="Probable bacterial effector-binding domain"/>
    <property type="match status" value="1"/>
</dbReference>
<keyword evidence="1" id="KW-0472">Membrane</keyword>
<organism evidence="3 4">
    <name type="scientific">Olleya sediminilitoris</name>
    <dbReference type="NCBI Taxonomy" id="2795739"/>
    <lineage>
        <taxon>Bacteria</taxon>
        <taxon>Pseudomonadati</taxon>
        <taxon>Bacteroidota</taxon>
        <taxon>Flavobacteriia</taxon>
        <taxon>Flavobacteriales</taxon>
        <taxon>Flavobacteriaceae</taxon>
    </lineage>
</organism>
<dbReference type="InterPro" id="IPR023393">
    <property type="entry name" value="START-like_dom_sf"/>
</dbReference>
<gene>
    <name evidence="3" type="ORF">JAO71_14015</name>
</gene>
<dbReference type="SMART" id="SM00871">
    <property type="entry name" value="AraC_E_bind"/>
    <property type="match status" value="1"/>
</dbReference>
<keyword evidence="1" id="KW-0812">Transmembrane</keyword>
<keyword evidence="4" id="KW-1185">Reference proteome</keyword>
<dbReference type="Pfam" id="PF10604">
    <property type="entry name" value="Polyketide_cyc2"/>
    <property type="match status" value="1"/>
</dbReference>
<evidence type="ECO:0000313" key="4">
    <source>
        <dbReference type="Proteomes" id="UP000605013"/>
    </source>
</evidence>
<proteinExistence type="predicted"/>
<dbReference type="InterPro" id="IPR029442">
    <property type="entry name" value="GyrI-like"/>
</dbReference>
<protein>
    <submittedName>
        <fullName evidence="3">SRPBCC family protein</fullName>
    </submittedName>
</protein>
<evidence type="ECO:0000256" key="1">
    <source>
        <dbReference type="SAM" id="Phobius"/>
    </source>
</evidence>
<feature type="domain" description="AraC effector-binding" evidence="2">
    <location>
        <begin position="186"/>
        <end position="339"/>
    </location>
</feature>
<comment type="caution">
    <text evidence="3">The sequence shown here is derived from an EMBL/GenBank/DDBJ whole genome shotgun (WGS) entry which is preliminary data.</text>
</comment>
<name>A0ABS1WP67_9FLAO</name>
<dbReference type="CDD" id="cd07818">
    <property type="entry name" value="SRPBCC_1"/>
    <property type="match status" value="1"/>
</dbReference>
<dbReference type="EMBL" id="JAEMEF010000015">
    <property type="protein sequence ID" value="MBL7560919.1"/>
    <property type="molecule type" value="Genomic_DNA"/>
</dbReference>
<dbReference type="Gene3D" id="3.20.80.10">
    <property type="entry name" value="Regulatory factor, effector binding domain"/>
    <property type="match status" value="1"/>
</dbReference>
<dbReference type="InterPro" id="IPR019587">
    <property type="entry name" value="Polyketide_cyclase/dehydratase"/>
</dbReference>
<evidence type="ECO:0000259" key="2">
    <source>
        <dbReference type="SMART" id="SM00871"/>
    </source>
</evidence>
<feature type="transmembrane region" description="Helical" evidence="1">
    <location>
        <begin position="6"/>
        <end position="24"/>
    </location>
</feature>
<dbReference type="InterPro" id="IPR011256">
    <property type="entry name" value="Reg_factor_effector_dom_sf"/>
</dbReference>
<dbReference type="RefSeq" id="WP_036598802.1">
    <property type="nucleotide sequence ID" value="NZ_JAEMEF010000015.1"/>
</dbReference>
<dbReference type="SUPFAM" id="SSF55961">
    <property type="entry name" value="Bet v1-like"/>
    <property type="match status" value="1"/>
</dbReference>
<dbReference type="Pfam" id="PF06445">
    <property type="entry name" value="GyrI-like"/>
    <property type="match status" value="1"/>
</dbReference>
<sequence>MKYFKYILFLLLIAIIAIAIYVAVQPNDYSVSRTKTIQAPTSLIYKEVIDFKNWEDWNAWVEEKPDMTITYPDKTEGIDGSYSWIDNTETGTMTTTDTNPNKTITQTMQFGEYPSSEVTWLFEDNKDGSTDVTWTISGNNLPFGFKAYNAFNGGMDKQIGPYYERSLELLDKKVVESMKQYSVKVNGVTEHGGGFYLYNTTSAKMDNFKDKIKEMLPKVGQYFTKNNIIPSGAPFVIYHKWDLENNSVMFSCAMPTADKVITTEDDILTGQLLPFKALKTTLKGNYSNLEEAWNTAMAYQKDNNLITDQTGVALEVYLTDPTNTANPAEWITEIYLPLAPNNNNTLQSH</sequence>
<evidence type="ECO:0000313" key="3">
    <source>
        <dbReference type="EMBL" id="MBL7560919.1"/>
    </source>
</evidence>
<dbReference type="Gene3D" id="3.30.530.20">
    <property type="match status" value="1"/>
</dbReference>
<accession>A0ABS1WP67</accession>
<keyword evidence="1" id="KW-1133">Transmembrane helix</keyword>
<dbReference type="InterPro" id="IPR010499">
    <property type="entry name" value="AraC_E-bd"/>
</dbReference>
<dbReference type="Proteomes" id="UP000605013">
    <property type="component" value="Unassembled WGS sequence"/>
</dbReference>
<reference evidence="3 4" key="1">
    <citation type="submission" date="2020-12" db="EMBL/GenBank/DDBJ databases">
        <title>Olleya sediminilitoris sp. nov., isolated from a tidal flat.</title>
        <authorList>
            <person name="Park S."/>
            <person name="Yoon J.-H."/>
        </authorList>
    </citation>
    <scope>NUCLEOTIDE SEQUENCE [LARGE SCALE GENOMIC DNA]</scope>
    <source>
        <strain evidence="3 4">YSTF-M6</strain>
    </source>
</reference>